<dbReference type="Proteomes" id="UP000834106">
    <property type="component" value="Chromosome 18"/>
</dbReference>
<feature type="transmembrane region" description="Helical" evidence="1">
    <location>
        <begin position="202"/>
        <end position="218"/>
    </location>
</feature>
<evidence type="ECO:0000256" key="1">
    <source>
        <dbReference type="SAM" id="Phobius"/>
    </source>
</evidence>
<accession>A0AAD2AAG5</accession>
<evidence type="ECO:0000313" key="2">
    <source>
        <dbReference type="EMBL" id="CAI9781447.1"/>
    </source>
</evidence>
<dbReference type="EMBL" id="OU503053">
    <property type="protein sequence ID" value="CAI9781447.1"/>
    <property type="molecule type" value="Genomic_DNA"/>
</dbReference>
<proteinExistence type="predicted"/>
<keyword evidence="1" id="KW-0472">Membrane</keyword>
<sequence length="221" mass="25947">MMSDAKPFKEFMRQIMDSPNENQQKILSKEAIDKVKLNTRRLIRRQRKRLSRLQMLFGWNIHYVDVTGCLLVLRTIYGLWMWLNRHYKLSNLSLRKKRIKMHSLKKIYILQFLLLLLSISFSKSISQETPERYGDSIRSLLTPCSVLNSTTCFDNIPDHVPNPCNECNKPDGHCGAGLRCICHPKECKDTVISVDAVLKPCWNIVFFLLFFLILKNYFQAF</sequence>
<organism evidence="2 3">
    <name type="scientific">Fraxinus pennsylvanica</name>
    <dbReference type="NCBI Taxonomy" id="56036"/>
    <lineage>
        <taxon>Eukaryota</taxon>
        <taxon>Viridiplantae</taxon>
        <taxon>Streptophyta</taxon>
        <taxon>Embryophyta</taxon>
        <taxon>Tracheophyta</taxon>
        <taxon>Spermatophyta</taxon>
        <taxon>Magnoliopsida</taxon>
        <taxon>eudicotyledons</taxon>
        <taxon>Gunneridae</taxon>
        <taxon>Pentapetalae</taxon>
        <taxon>asterids</taxon>
        <taxon>lamiids</taxon>
        <taxon>Lamiales</taxon>
        <taxon>Oleaceae</taxon>
        <taxon>Oleeae</taxon>
        <taxon>Fraxinus</taxon>
    </lineage>
</organism>
<dbReference type="AlphaFoldDB" id="A0AAD2AAG5"/>
<gene>
    <name evidence="2" type="ORF">FPE_LOCUS28877</name>
</gene>
<protein>
    <submittedName>
        <fullName evidence="2">Uncharacterized protein</fullName>
    </submittedName>
</protein>
<feature type="transmembrane region" description="Helical" evidence="1">
    <location>
        <begin position="61"/>
        <end position="83"/>
    </location>
</feature>
<evidence type="ECO:0000313" key="3">
    <source>
        <dbReference type="Proteomes" id="UP000834106"/>
    </source>
</evidence>
<keyword evidence="1" id="KW-1133">Transmembrane helix</keyword>
<feature type="transmembrane region" description="Helical" evidence="1">
    <location>
        <begin position="104"/>
        <end position="122"/>
    </location>
</feature>
<keyword evidence="1" id="KW-0812">Transmembrane</keyword>
<reference evidence="2" key="1">
    <citation type="submission" date="2023-05" db="EMBL/GenBank/DDBJ databases">
        <authorList>
            <person name="Huff M."/>
        </authorList>
    </citation>
    <scope>NUCLEOTIDE SEQUENCE</scope>
</reference>
<name>A0AAD2AAG5_9LAMI</name>
<dbReference type="Gene3D" id="1.10.287.890">
    <property type="entry name" value="Crystal structure of tRNA isopentenylpyrophosphate transferase (bh2366) domain"/>
    <property type="match status" value="1"/>
</dbReference>
<keyword evidence="3" id="KW-1185">Reference proteome</keyword>